<dbReference type="InterPro" id="IPR013708">
    <property type="entry name" value="Shikimate_DH-bd_N"/>
</dbReference>
<dbReference type="EMBL" id="QTJU01000011">
    <property type="protein sequence ID" value="RFM26129.1"/>
    <property type="molecule type" value="Genomic_DNA"/>
</dbReference>
<dbReference type="GO" id="GO:0004764">
    <property type="term" value="F:shikimate 3-dehydrogenase (NADP+) activity"/>
    <property type="evidence" value="ECO:0007669"/>
    <property type="project" value="UniProtKB-EC"/>
</dbReference>
<gene>
    <name evidence="5" type="primary">aroE</name>
    <name evidence="5" type="ORF">DXN05_21220</name>
</gene>
<evidence type="ECO:0000313" key="5">
    <source>
        <dbReference type="EMBL" id="RFM26129.1"/>
    </source>
</evidence>
<dbReference type="InterPro" id="IPR036291">
    <property type="entry name" value="NAD(P)-bd_dom_sf"/>
</dbReference>
<keyword evidence="3" id="KW-0057">Aromatic amino acid biosynthesis</keyword>
<dbReference type="GO" id="GO:0009423">
    <property type="term" value="P:chorismate biosynthetic process"/>
    <property type="evidence" value="ECO:0007669"/>
    <property type="project" value="TreeGrafter"/>
</dbReference>
<dbReference type="OrthoDB" id="9792692at2"/>
<keyword evidence="2 5" id="KW-0560">Oxidoreductase</keyword>
<proteinExistence type="predicted"/>
<accession>A0A3E1NDT6</accession>
<reference evidence="5 6" key="1">
    <citation type="submission" date="2018-08" db="EMBL/GenBank/DDBJ databases">
        <title>Chitinophagaceae sp. K23C18032701, a novel bacterium isolated from forest soil.</title>
        <authorList>
            <person name="Wang C."/>
        </authorList>
    </citation>
    <scope>NUCLEOTIDE SEQUENCE [LARGE SCALE GENOMIC DNA]</scope>
    <source>
        <strain evidence="5 6">K23C18032701</strain>
    </source>
</reference>
<dbReference type="GO" id="GO:0009073">
    <property type="term" value="P:aromatic amino acid family biosynthetic process"/>
    <property type="evidence" value="ECO:0007669"/>
    <property type="project" value="UniProtKB-KW"/>
</dbReference>
<dbReference type="SUPFAM" id="SSF51735">
    <property type="entry name" value="NAD(P)-binding Rossmann-fold domains"/>
    <property type="match status" value="1"/>
</dbReference>
<keyword evidence="3" id="KW-0028">Amino-acid biosynthesis</keyword>
<dbReference type="AlphaFoldDB" id="A0A3E1NDT6"/>
<organism evidence="5 6">
    <name type="scientific">Deminuibacter soli</name>
    <dbReference type="NCBI Taxonomy" id="2291815"/>
    <lineage>
        <taxon>Bacteria</taxon>
        <taxon>Pseudomonadati</taxon>
        <taxon>Bacteroidota</taxon>
        <taxon>Chitinophagia</taxon>
        <taxon>Chitinophagales</taxon>
        <taxon>Chitinophagaceae</taxon>
        <taxon>Deminuibacter</taxon>
    </lineage>
</organism>
<evidence type="ECO:0000313" key="6">
    <source>
        <dbReference type="Proteomes" id="UP000261284"/>
    </source>
</evidence>
<evidence type="ECO:0000256" key="2">
    <source>
        <dbReference type="ARBA" id="ARBA00023002"/>
    </source>
</evidence>
<sequence length="248" mass="27867">MRTFGIIGFPLSHSFSQKYFTEKFAAEGITDAVFNAYPMEHIAQLTQLLESEQTLEGFCITIPHKRNVLPWLSHVSPAAEQMNACNCVRVKGGRLFGYNTDCTGFQRSFTPQLQSHHTQALILGTGGAAAAIEYTLKQLGMPYKYVSRTPHENYLTYDMLTADIMAAYLVIINCTPLGTYPDVETAPPIPYELVTPQHYLYDVVYNPPLTRFLQHGTEKGAVVKNGYDMLTIQAEENWKIWNDVVSGE</sequence>
<dbReference type="InterPro" id="IPR022893">
    <property type="entry name" value="Shikimate_DH_fam"/>
</dbReference>
<protein>
    <submittedName>
        <fullName evidence="5">Shikimate dehydrogenase</fullName>
        <ecNumber evidence="5">1.1.1.25</ecNumber>
    </submittedName>
</protein>
<dbReference type="GO" id="GO:0019632">
    <property type="term" value="P:shikimate metabolic process"/>
    <property type="evidence" value="ECO:0007669"/>
    <property type="project" value="TreeGrafter"/>
</dbReference>
<dbReference type="Gene3D" id="3.40.50.10860">
    <property type="entry name" value="Leucine Dehydrogenase, chain A, domain 1"/>
    <property type="match status" value="1"/>
</dbReference>
<dbReference type="SUPFAM" id="SSF53223">
    <property type="entry name" value="Aminoacid dehydrogenase-like, N-terminal domain"/>
    <property type="match status" value="1"/>
</dbReference>
<evidence type="ECO:0000259" key="4">
    <source>
        <dbReference type="Pfam" id="PF08501"/>
    </source>
</evidence>
<dbReference type="Pfam" id="PF08501">
    <property type="entry name" value="Shikimate_dh_N"/>
    <property type="match status" value="1"/>
</dbReference>
<dbReference type="GO" id="GO:0050661">
    <property type="term" value="F:NADP binding"/>
    <property type="evidence" value="ECO:0007669"/>
    <property type="project" value="TreeGrafter"/>
</dbReference>
<dbReference type="Proteomes" id="UP000261284">
    <property type="component" value="Unassembled WGS sequence"/>
</dbReference>
<evidence type="ECO:0000256" key="1">
    <source>
        <dbReference type="ARBA" id="ARBA00004871"/>
    </source>
</evidence>
<dbReference type="CDD" id="cd01065">
    <property type="entry name" value="NAD_bind_Shikimate_DH"/>
    <property type="match status" value="1"/>
</dbReference>
<dbReference type="GO" id="GO:0005829">
    <property type="term" value="C:cytosol"/>
    <property type="evidence" value="ECO:0007669"/>
    <property type="project" value="TreeGrafter"/>
</dbReference>
<comment type="caution">
    <text evidence="5">The sequence shown here is derived from an EMBL/GenBank/DDBJ whole genome shotgun (WGS) entry which is preliminary data.</text>
</comment>
<dbReference type="InterPro" id="IPR046346">
    <property type="entry name" value="Aminoacid_DH-like_N_sf"/>
</dbReference>
<dbReference type="Gene3D" id="3.40.50.720">
    <property type="entry name" value="NAD(P)-binding Rossmann-like Domain"/>
    <property type="match status" value="1"/>
</dbReference>
<dbReference type="EC" id="1.1.1.25" evidence="5"/>
<evidence type="ECO:0000256" key="3">
    <source>
        <dbReference type="ARBA" id="ARBA00023141"/>
    </source>
</evidence>
<feature type="domain" description="Shikimate dehydrogenase substrate binding N-terminal" evidence="4">
    <location>
        <begin position="6"/>
        <end position="88"/>
    </location>
</feature>
<keyword evidence="6" id="KW-1185">Reference proteome</keyword>
<name>A0A3E1NDT6_9BACT</name>
<comment type="pathway">
    <text evidence="1">Metabolic intermediate biosynthesis; chorismate biosynthesis; chorismate from D-erythrose 4-phosphate and phosphoenolpyruvate: step 4/7.</text>
</comment>
<dbReference type="RefSeq" id="WP_116849308.1">
    <property type="nucleotide sequence ID" value="NZ_QTJU01000011.1"/>
</dbReference>
<dbReference type="PANTHER" id="PTHR21089">
    <property type="entry name" value="SHIKIMATE DEHYDROGENASE"/>
    <property type="match status" value="1"/>
</dbReference>
<dbReference type="PANTHER" id="PTHR21089:SF1">
    <property type="entry name" value="BIFUNCTIONAL 3-DEHYDROQUINATE DEHYDRATASE_SHIKIMATE DEHYDROGENASE, CHLOROPLASTIC"/>
    <property type="match status" value="1"/>
</dbReference>